<name>A0A922JNU3_CARIL</name>
<gene>
    <name evidence="2" type="ORF">I3842_05G047900</name>
</gene>
<evidence type="ECO:0000313" key="2">
    <source>
        <dbReference type="EMBL" id="KAG6711339.1"/>
    </source>
</evidence>
<evidence type="ECO:0000313" key="3">
    <source>
        <dbReference type="Proteomes" id="UP000811246"/>
    </source>
</evidence>
<dbReference type="Proteomes" id="UP000811246">
    <property type="component" value="Chromosome 5"/>
</dbReference>
<comment type="caution">
    <text evidence="2">The sequence shown here is derived from an EMBL/GenBank/DDBJ whole genome shotgun (WGS) entry which is preliminary data.</text>
</comment>
<evidence type="ECO:0000256" key="1">
    <source>
        <dbReference type="SAM" id="MobiDB-lite"/>
    </source>
</evidence>
<organism evidence="2 3">
    <name type="scientific">Carya illinoinensis</name>
    <name type="common">Pecan</name>
    <dbReference type="NCBI Taxonomy" id="32201"/>
    <lineage>
        <taxon>Eukaryota</taxon>
        <taxon>Viridiplantae</taxon>
        <taxon>Streptophyta</taxon>
        <taxon>Embryophyta</taxon>
        <taxon>Tracheophyta</taxon>
        <taxon>Spermatophyta</taxon>
        <taxon>Magnoliopsida</taxon>
        <taxon>eudicotyledons</taxon>
        <taxon>Gunneridae</taxon>
        <taxon>Pentapetalae</taxon>
        <taxon>rosids</taxon>
        <taxon>fabids</taxon>
        <taxon>Fagales</taxon>
        <taxon>Juglandaceae</taxon>
        <taxon>Carya</taxon>
    </lineage>
</organism>
<feature type="compositionally biased region" description="Basic and acidic residues" evidence="1">
    <location>
        <begin position="29"/>
        <end position="38"/>
    </location>
</feature>
<sequence length="117" mass="12251">MEGLGGACGGFGVLEVGFVVVASGGTQRGCEDLERSEGQRSTGGNAEKGKGFSQSTMVGSWRGYCRRRRRRSAVRCSSVSVSTLNLSLKLLTMGYGGENSSVWVIDKNSGMADSLCG</sequence>
<dbReference type="EMBL" id="CM031829">
    <property type="protein sequence ID" value="KAG6711339.1"/>
    <property type="molecule type" value="Genomic_DNA"/>
</dbReference>
<dbReference type="AlphaFoldDB" id="A0A922JNU3"/>
<protein>
    <submittedName>
        <fullName evidence="2">Uncharacterized protein</fullName>
    </submittedName>
</protein>
<feature type="region of interest" description="Disordered" evidence="1">
    <location>
        <begin position="27"/>
        <end position="56"/>
    </location>
</feature>
<reference evidence="2" key="1">
    <citation type="submission" date="2021-01" db="EMBL/GenBank/DDBJ databases">
        <authorList>
            <person name="Lovell J.T."/>
            <person name="Bentley N."/>
            <person name="Bhattarai G."/>
            <person name="Jenkins J.W."/>
            <person name="Sreedasyam A."/>
            <person name="Alarcon Y."/>
            <person name="Bock C."/>
            <person name="Boston L."/>
            <person name="Carlson J."/>
            <person name="Cervantes K."/>
            <person name="Clermont K."/>
            <person name="Krom N."/>
            <person name="Kubenka K."/>
            <person name="Mamidi S."/>
            <person name="Mattison C."/>
            <person name="Monteros M."/>
            <person name="Pisani C."/>
            <person name="Plott C."/>
            <person name="Rajasekar S."/>
            <person name="Rhein H.S."/>
            <person name="Rohla C."/>
            <person name="Song M."/>
            <person name="Hilaire R.S."/>
            <person name="Shu S."/>
            <person name="Wells L."/>
            <person name="Wang X."/>
            <person name="Webber J."/>
            <person name="Heerema R.J."/>
            <person name="Klein P."/>
            <person name="Conner P."/>
            <person name="Grauke L."/>
            <person name="Grimwood J."/>
            <person name="Schmutz J."/>
            <person name="Randall J.J."/>
        </authorList>
    </citation>
    <scope>NUCLEOTIDE SEQUENCE</scope>
    <source>
        <tissue evidence="2">Leaf</tissue>
    </source>
</reference>
<proteinExistence type="predicted"/>
<accession>A0A922JNU3</accession>